<keyword evidence="1" id="KW-1133">Transmembrane helix</keyword>
<protein>
    <recommendedName>
        <fullName evidence="4">SIMPL domain-containing protein</fullName>
    </recommendedName>
</protein>
<organism evidence="2 3">
    <name type="scientific">Candidatus Staskawiczbacteria bacterium RIFOXYB1_FULL_37_44</name>
    <dbReference type="NCBI Taxonomy" id="1802223"/>
    <lineage>
        <taxon>Bacteria</taxon>
        <taxon>Candidatus Staskawicziibacteriota</taxon>
    </lineage>
</organism>
<dbReference type="InterPro" id="IPR052022">
    <property type="entry name" value="26kDa_periplasmic_antigen"/>
</dbReference>
<dbReference type="Pfam" id="PF04402">
    <property type="entry name" value="SIMPL"/>
    <property type="match status" value="1"/>
</dbReference>
<sequence length="254" mass="27766">MDQEIKKFDLSNRLYILIATITIGVVGYLALDMGFYAFSVLPNSNQKQIVVSGEGKVLVKPDVVIAVIGVKTEAQKSDAAVKQNNEKMNVIIKAVKDLGIDEKDIKTTAYNLYPVYDYTRSSGRELTGYSLDQQITIKVRDFEKISSVLDKATVSGANSVSNLQITVDDPEIAKDEARKKAIEQAKQKAVEMAKNSGLKLGKVIDVQENFYGYPTPMYELGGGEAKSIAASIAPQIEAGQEEITVSVSLTYQVK</sequence>
<keyword evidence="1" id="KW-0472">Membrane</keyword>
<evidence type="ECO:0000313" key="2">
    <source>
        <dbReference type="EMBL" id="OGZ78632.1"/>
    </source>
</evidence>
<dbReference type="PANTHER" id="PTHR34387:SF1">
    <property type="entry name" value="PERIPLASMIC IMMUNOGENIC PROTEIN"/>
    <property type="match status" value="1"/>
</dbReference>
<dbReference type="InterPro" id="IPR007497">
    <property type="entry name" value="SIMPL/DUF541"/>
</dbReference>
<dbReference type="AlphaFoldDB" id="A0A1G2IVE3"/>
<dbReference type="Gene3D" id="3.30.110.170">
    <property type="entry name" value="Protein of unknown function (DUF541), domain 1"/>
    <property type="match status" value="1"/>
</dbReference>
<feature type="transmembrane region" description="Helical" evidence="1">
    <location>
        <begin position="14"/>
        <end position="38"/>
    </location>
</feature>
<comment type="caution">
    <text evidence="2">The sequence shown here is derived from an EMBL/GenBank/DDBJ whole genome shotgun (WGS) entry which is preliminary data.</text>
</comment>
<dbReference type="PANTHER" id="PTHR34387">
    <property type="entry name" value="SLR1258 PROTEIN"/>
    <property type="match status" value="1"/>
</dbReference>
<dbReference type="STRING" id="1802223.A2358_00680"/>
<evidence type="ECO:0008006" key="4">
    <source>
        <dbReference type="Google" id="ProtNLM"/>
    </source>
</evidence>
<name>A0A1G2IVE3_9BACT</name>
<gene>
    <name evidence="2" type="ORF">A2358_00680</name>
</gene>
<dbReference type="Proteomes" id="UP000178650">
    <property type="component" value="Unassembled WGS sequence"/>
</dbReference>
<dbReference type="EMBL" id="MHPJ01000016">
    <property type="protein sequence ID" value="OGZ78632.1"/>
    <property type="molecule type" value="Genomic_DNA"/>
</dbReference>
<dbReference type="GO" id="GO:0006974">
    <property type="term" value="P:DNA damage response"/>
    <property type="evidence" value="ECO:0007669"/>
    <property type="project" value="TreeGrafter"/>
</dbReference>
<evidence type="ECO:0000256" key="1">
    <source>
        <dbReference type="SAM" id="Phobius"/>
    </source>
</evidence>
<keyword evidence="1" id="KW-0812">Transmembrane</keyword>
<evidence type="ECO:0000313" key="3">
    <source>
        <dbReference type="Proteomes" id="UP000178650"/>
    </source>
</evidence>
<reference evidence="2 3" key="1">
    <citation type="journal article" date="2016" name="Nat. Commun.">
        <title>Thousands of microbial genomes shed light on interconnected biogeochemical processes in an aquifer system.</title>
        <authorList>
            <person name="Anantharaman K."/>
            <person name="Brown C.T."/>
            <person name="Hug L.A."/>
            <person name="Sharon I."/>
            <person name="Castelle C.J."/>
            <person name="Probst A.J."/>
            <person name="Thomas B.C."/>
            <person name="Singh A."/>
            <person name="Wilkins M.J."/>
            <person name="Karaoz U."/>
            <person name="Brodie E.L."/>
            <person name="Williams K.H."/>
            <person name="Hubbard S.S."/>
            <person name="Banfield J.F."/>
        </authorList>
    </citation>
    <scope>NUCLEOTIDE SEQUENCE [LARGE SCALE GENOMIC DNA]</scope>
</reference>
<accession>A0A1G2IVE3</accession>
<proteinExistence type="predicted"/>
<dbReference type="Gene3D" id="3.30.70.2970">
    <property type="entry name" value="Protein of unknown function (DUF541), domain 2"/>
    <property type="match status" value="1"/>
</dbReference>